<reference evidence="2" key="1">
    <citation type="journal article" date="2017" name="Nature">
        <title>The sunflower genome provides insights into oil metabolism, flowering and Asterid evolution.</title>
        <authorList>
            <person name="Badouin H."/>
            <person name="Gouzy J."/>
            <person name="Grassa C.J."/>
            <person name="Murat F."/>
            <person name="Staton S.E."/>
            <person name="Cottret L."/>
            <person name="Lelandais-Briere C."/>
            <person name="Owens G.L."/>
            <person name="Carrere S."/>
            <person name="Mayjonade B."/>
            <person name="Legrand L."/>
            <person name="Gill N."/>
            <person name="Kane N.C."/>
            <person name="Bowers J.E."/>
            <person name="Hubner S."/>
            <person name="Bellec A."/>
            <person name="Berard A."/>
            <person name="Berges H."/>
            <person name="Blanchet N."/>
            <person name="Boniface M.C."/>
            <person name="Brunel D."/>
            <person name="Catrice O."/>
            <person name="Chaidir N."/>
            <person name="Claudel C."/>
            <person name="Donnadieu C."/>
            <person name="Faraut T."/>
            <person name="Fievet G."/>
            <person name="Helmstetter N."/>
            <person name="King M."/>
            <person name="Knapp S.J."/>
            <person name="Lai Z."/>
            <person name="Le Paslier M.C."/>
            <person name="Lippi Y."/>
            <person name="Lorenzon L."/>
            <person name="Mandel J.R."/>
            <person name="Marage G."/>
            <person name="Marchand G."/>
            <person name="Marquand E."/>
            <person name="Bret-Mestries E."/>
            <person name="Morien E."/>
            <person name="Nambeesan S."/>
            <person name="Nguyen T."/>
            <person name="Pegot-Espagnet P."/>
            <person name="Pouilly N."/>
            <person name="Raftis F."/>
            <person name="Sallet E."/>
            <person name="Schiex T."/>
            <person name="Thomas J."/>
            <person name="Vandecasteele C."/>
            <person name="Vares D."/>
            <person name="Vear F."/>
            <person name="Vautrin S."/>
            <person name="Crespi M."/>
            <person name="Mangin B."/>
            <person name="Burke J.M."/>
            <person name="Salse J."/>
            <person name="Munos S."/>
            <person name="Vincourt P."/>
            <person name="Rieseberg L.H."/>
            <person name="Langlade N.B."/>
        </authorList>
    </citation>
    <scope>NUCLEOTIDE SEQUENCE</scope>
    <source>
        <tissue evidence="2">Leaves</tissue>
    </source>
</reference>
<dbReference type="Proteomes" id="UP000215914">
    <property type="component" value="Unassembled WGS sequence"/>
</dbReference>
<evidence type="ECO:0000313" key="2">
    <source>
        <dbReference type="EMBL" id="KAF5821213.1"/>
    </source>
</evidence>
<feature type="coiled-coil region" evidence="1">
    <location>
        <begin position="84"/>
        <end position="111"/>
    </location>
</feature>
<keyword evidence="1" id="KW-0175">Coiled coil</keyword>
<organism evidence="2 3">
    <name type="scientific">Helianthus annuus</name>
    <name type="common">Common sunflower</name>
    <dbReference type="NCBI Taxonomy" id="4232"/>
    <lineage>
        <taxon>Eukaryota</taxon>
        <taxon>Viridiplantae</taxon>
        <taxon>Streptophyta</taxon>
        <taxon>Embryophyta</taxon>
        <taxon>Tracheophyta</taxon>
        <taxon>Spermatophyta</taxon>
        <taxon>Magnoliopsida</taxon>
        <taxon>eudicotyledons</taxon>
        <taxon>Gunneridae</taxon>
        <taxon>Pentapetalae</taxon>
        <taxon>asterids</taxon>
        <taxon>campanulids</taxon>
        <taxon>Asterales</taxon>
        <taxon>Asteraceae</taxon>
        <taxon>Asteroideae</taxon>
        <taxon>Heliantheae alliance</taxon>
        <taxon>Heliantheae</taxon>
        <taxon>Helianthus</taxon>
    </lineage>
</organism>
<keyword evidence="3" id="KW-1185">Reference proteome</keyword>
<dbReference type="EMBL" id="MNCJ02000316">
    <property type="protein sequence ID" value="KAF5821213.1"/>
    <property type="molecule type" value="Genomic_DNA"/>
</dbReference>
<protein>
    <submittedName>
        <fullName evidence="2">Uncharacterized protein</fullName>
    </submittedName>
</protein>
<evidence type="ECO:0000313" key="3">
    <source>
        <dbReference type="Proteomes" id="UP000215914"/>
    </source>
</evidence>
<sequence>MNLEDLSLDVIKEINKRINVCWAAKRNFIYDMKRGCYIDDNENPIDFVTIFGAGTYKIEKEQVPKVEEFVKYETSNSASVCFKCDNFKTENDKLLKDAESLTSKVKKLEDEK</sequence>
<dbReference type="Gramene" id="mRNA:HanXRQr2_Chr01g0011201">
    <property type="protein sequence ID" value="CDS:HanXRQr2_Chr01g0011201.1"/>
    <property type="gene ID" value="HanXRQr2_Chr01g0011201"/>
</dbReference>
<evidence type="ECO:0000256" key="1">
    <source>
        <dbReference type="SAM" id="Coils"/>
    </source>
</evidence>
<proteinExistence type="predicted"/>
<dbReference type="AlphaFoldDB" id="A0A9K3P3Q1"/>
<gene>
    <name evidence="2" type="ORF">HanXRQr2_Chr01g0011201</name>
</gene>
<accession>A0A9K3P3Q1</accession>
<comment type="caution">
    <text evidence="2">The sequence shown here is derived from an EMBL/GenBank/DDBJ whole genome shotgun (WGS) entry which is preliminary data.</text>
</comment>
<reference evidence="2" key="2">
    <citation type="submission" date="2020-06" db="EMBL/GenBank/DDBJ databases">
        <title>Helianthus annuus Genome sequencing and assembly Release 2.</title>
        <authorList>
            <person name="Gouzy J."/>
            <person name="Langlade N."/>
            <person name="Munos S."/>
        </authorList>
    </citation>
    <scope>NUCLEOTIDE SEQUENCE</scope>
    <source>
        <tissue evidence="2">Leaves</tissue>
    </source>
</reference>
<name>A0A9K3P3Q1_HELAN</name>